<evidence type="ECO:0000313" key="2">
    <source>
        <dbReference type="Proteomes" id="UP000587508"/>
    </source>
</evidence>
<organism evidence="1 2">
    <name type="scientific">Xanthomonas hortorum pv. carotae</name>
    <dbReference type="NCBI Taxonomy" id="487904"/>
    <lineage>
        <taxon>Bacteria</taxon>
        <taxon>Pseudomonadati</taxon>
        <taxon>Pseudomonadota</taxon>
        <taxon>Gammaproteobacteria</taxon>
        <taxon>Lysobacterales</taxon>
        <taxon>Lysobacteraceae</taxon>
        <taxon>Xanthomonas</taxon>
    </lineage>
</organism>
<dbReference type="EMBL" id="CAJDKC010000003">
    <property type="protein sequence ID" value="CAD0307568.1"/>
    <property type="molecule type" value="Genomic_DNA"/>
</dbReference>
<dbReference type="RefSeq" id="WP_023902378.1">
    <property type="nucleotide sequence ID" value="NZ_CAJDKC010000003.1"/>
</dbReference>
<sequence>MRLLCLDIPQPGVTLEKYKPYMLEEVQHSWQHYKDGVIRDIYFRQDRPGVVIIAEADSVAAAKSALAEFPLAKAGLIDWDVIPFGPFVNWEVLFAAGGH</sequence>
<comment type="caution">
    <text evidence="1">The sequence shown here is derived from an EMBL/GenBank/DDBJ whole genome shotgun (WGS) entry which is preliminary data.</text>
</comment>
<evidence type="ECO:0000313" key="1">
    <source>
        <dbReference type="EMBL" id="CAD0307568.1"/>
    </source>
</evidence>
<gene>
    <name evidence="1" type="ORF">CFBP7900_05680</name>
</gene>
<accession>A0A6V7BZB0</accession>
<dbReference type="Proteomes" id="UP000587508">
    <property type="component" value="Unassembled WGS sequence"/>
</dbReference>
<dbReference type="Gene3D" id="3.30.70.1060">
    <property type="entry name" value="Dimeric alpha+beta barrel"/>
    <property type="match status" value="1"/>
</dbReference>
<dbReference type="AlphaFoldDB" id="A0A6V7BZB0"/>
<evidence type="ECO:0008006" key="3">
    <source>
        <dbReference type="Google" id="ProtNLM"/>
    </source>
</evidence>
<proteinExistence type="predicted"/>
<dbReference type="EMBL" id="CAJDKC010000003">
    <property type="protein sequence ID" value="CAD0307562.1"/>
    <property type="molecule type" value="Genomic_DNA"/>
</dbReference>
<reference evidence="1 2" key="1">
    <citation type="submission" date="2020-07" db="EMBL/GenBank/DDBJ databases">
        <authorList>
            <person name="Pothier F. J."/>
        </authorList>
    </citation>
    <scope>NUCLEOTIDE SEQUENCE [LARGE SCALE GENOMIC DNA]</scope>
    <source>
        <strain evidence="1 2">CFBP 7900</strain>
    </source>
</reference>
<name>A0A6V7BZB0_9XANT</name>
<protein>
    <recommendedName>
        <fullName evidence="3">Superoxide dismutase</fullName>
    </recommendedName>
</protein>